<dbReference type="PROSITE" id="PS50053">
    <property type="entry name" value="UBIQUITIN_2"/>
    <property type="match status" value="2"/>
</dbReference>
<protein>
    <submittedName>
        <fullName evidence="4">Polyubiquitin</fullName>
    </submittedName>
</protein>
<feature type="domain" description="Ubiquitin-like" evidence="2">
    <location>
        <begin position="1"/>
        <end position="69"/>
    </location>
</feature>
<keyword evidence="5" id="KW-1185">Reference proteome</keyword>
<evidence type="ECO:0000313" key="3">
    <source>
        <dbReference type="EMBL" id="GBB99679.1"/>
    </source>
</evidence>
<evidence type="ECO:0000313" key="5">
    <source>
        <dbReference type="Proteomes" id="UP000247702"/>
    </source>
</evidence>
<dbReference type="SMART" id="SM00213">
    <property type="entry name" value="UBQ"/>
    <property type="match status" value="2"/>
</dbReference>
<dbReference type="EMBL" id="BEXD01002890">
    <property type="protein sequence ID" value="GBB99679.1"/>
    <property type="molecule type" value="Genomic_DNA"/>
</dbReference>
<dbReference type="Pfam" id="PF00240">
    <property type="entry name" value="ubiquitin"/>
    <property type="match status" value="2"/>
</dbReference>
<comment type="caution">
    <text evidence="3">The sequence shown here is derived from an EMBL/GenBank/DDBJ whole genome shotgun (WGS) entry which is preliminary data.</text>
</comment>
<dbReference type="InterPro" id="IPR050158">
    <property type="entry name" value="Ubiquitin_ubiquitin-like"/>
</dbReference>
<dbReference type="PRINTS" id="PR00348">
    <property type="entry name" value="UBIQUITIN"/>
</dbReference>
<feature type="signal peptide" evidence="1">
    <location>
        <begin position="1"/>
        <end position="19"/>
    </location>
</feature>
<feature type="domain" description="Ubiquitin-like" evidence="2">
    <location>
        <begin position="71"/>
        <end position="147"/>
    </location>
</feature>
<evidence type="ECO:0000256" key="1">
    <source>
        <dbReference type="SAM" id="SignalP"/>
    </source>
</evidence>
<keyword evidence="1" id="KW-0732">Signal</keyword>
<dbReference type="AlphaFoldDB" id="A0A2Z6RRR9"/>
<evidence type="ECO:0000259" key="2">
    <source>
        <dbReference type="PROSITE" id="PS50053"/>
    </source>
</evidence>
<dbReference type="SUPFAM" id="SSF54236">
    <property type="entry name" value="Ubiquitin-like"/>
    <property type="match status" value="2"/>
</dbReference>
<dbReference type="InterPro" id="IPR019956">
    <property type="entry name" value="Ubiquitin_dom"/>
</dbReference>
<dbReference type="PANTHER" id="PTHR10666">
    <property type="entry name" value="UBIQUITIN"/>
    <property type="match status" value="1"/>
</dbReference>
<dbReference type="Proteomes" id="UP000615446">
    <property type="component" value="Unassembled WGS sequence"/>
</dbReference>
<dbReference type="EMBL" id="BLAL01000225">
    <property type="protein sequence ID" value="GES93264.1"/>
    <property type="molecule type" value="Genomic_DNA"/>
</dbReference>
<dbReference type="InterPro" id="IPR000626">
    <property type="entry name" value="Ubiquitin-like_dom"/>
</dbReference>
<sequence>MILYVVLLTGQKITLTVLATDTIRSVKQQIEEREGTPTNKQRLVYLTQELSNEDILEECGFQNEGIMYLCMNLFVVIVSGKTITLRVFGTDTVENVKKKIQDREGIPIDEQRLVYLDKELREDQKTLIDYNVQNNGTMYMTMRLKGGLAVNRFYKFYMRYLGALTNAKKN</sequence>
<dbReference type="InterPro" id="IPR029071">
    <property type="entry name" value="Ubiquitin-like_domsf"/>
</dbReference>
<dbReference type="Gene3D" id="3.10.20.90">
    <property type="entry name" value="Phosphatidylinositol 3-kinase Catalytic Subunit, Chain A, domain 1"/>
    <property type="match status" value="2"/>
</dbReference>
<feature type="chain" id="PRO_5044073143" evidence="1">
    <location>
        <begin position="20"/>
        <end position="170"/>
    </location>
</feature>
<reference evidence="4" key="2">
    <citation type="submission" date="2019-10" db="EMBL/GenBank/DDBJ databases">
        <title>Conservation and host-specific expression of non-tandemly repeated heterogenous ribosome RNA gene in arbuscular mycorrhizal fungi.</title>
        <authorList>
            <person name="Maeda T."/>
            <person name="Kobayashi Y."/>
            <person name="Nakagawa T."/>
            <person name="Ezawa T."/>
            <person name="Yamaguchi K."/>
            <person name="Bino T."/>
            <person name="Nishimoto Y."/>
            <person name="Shigenobu S."/>
            <person name="Kawaguchi M."/>
        </authorList>
    </citation>
    <scope>NUCLEOTIDE SEQUENCE</scope>
    <source>
        <strain evidence="4">HR1</strain>
    </source>
</reference>
<organism evidence="3 5">
    <name type="scientific">Rhizophagus clarus</name>
    <dbReference type="NCBI Taxonomy" id="94130"/>
    <lineage>
        <taxon>Eukaryota</taxon>
        <taxon>Fungi</taxon>
        <taxon>Fungi incertae sedis</taxon>
        <taxon>Mucoromycota</taxon>
        <taxon>Glomeromycotina</taxon>
        <taxon>Glomeromycetes</taxon>
        <taxon>Glomerales</taxon>
        <taxon>Glomeraceae</taxon>
        <taxon>Rhizophagus</taxon>
    </lineage>
</organism>
<accession>A0A2Z6RRR9</accession>
<dbReference type="Proteomes" id="UP000247702">
    <property type="component" value="Unassembled WGS sequence"/>
</dbReference>
<dbReference type="CDD" id="cd17039">
    <property type="entry name" value="Ubl_ubiquitin_like"/>
    <property type="match status" value="1"/>
</dbReference>
<evidence type="ECO:0000313" key="4">
    <source>
        <dbReference type="EMBL" id="GES93264.1"/>
    </source>
</evidence>
<dbReference type="OrthoDB" id="428577at2759"/>
<name>A0A2Z6RRR9_9GLOM</name>
<reference evidence="3 5" key="1">
    <citation type="submission" date="2017-11" db="EMBL/GenBank/DDBJ databases">
        <title>The genome of Rhizophagus clarus HR1 reveals common genetic basis of auxotrophy among arbuscular mycorrhizal fungi.</title>
        <authorList>
            <person name="Kobayashi Y."/>
        </authorList>
    </citation>
    <scope>NUCLEOTIDE SEQUENCE [LARGE SCALE GENOMIC DNA]</scope>
    <source>
        <strain evidence="3 5">HR1</strain>
    </source>
</reference>
<dbReference type="STRING" id="94130.A0A2Z6RRR9"/>
<gene>
    <name evidence="4" type="ORF">RCL2_002001700</name>
    <name evidence="3" type="ORF">RclHR1_00360028</name>
</gene>
<proteinExistence type="predicted"/>